<protein>
    <submittedName>
        <fullName evidence="1">Reverse transcriptase domain-containing protein</fullName>
    </submittedName>
</protein>
<keyword evidence="2" id="KW-1185">Reference proteome</keyword>
<keyword evidence="1" id="KW-0808">Transferase</keyword>
<keyword evidence="1" id="KW-0548">Nucleotidyltransferase</keyword>
<keyword evidence="1" id="KW-0695">RNA-directed DNA polymerase</keyword>
<evidence type="ECO:0000313" key="1">
    <source>
        <dbReference type="EMBL" id="KAF0773762.1"/>
    </source>
</evidence>
<dbReference type="Proteomes" id="UP000478052">
    <property type="component" value="Unassembled WGS sequence"/>
</dbReference>
<dbReference type="GO" id="GO:0003964">
    <property type="term" value="F:RNA-directed DNA polymerase activity"/>
    <property type="evidence" value="ECO:0007669"/>
    <property type="project" value="UniProtKB-KW"/>
</dbReference>
<name>A0A6G0ZQX5_APHCR</name>
<proteinExistence type="predicted"/>
<evidence type="ECO:0000313" key="2">
    <source>
        <dbReference type="Proteomes" id="UP000478052"/>
    </source>
</evidence>
<dbReference type="EMBL" id="VUJU01000031">
    <property type="protein sequence ID" value="KAF0773762.1"/>
    <property type="molecule type" value="Genomic_DNA"/>
</dbReference>
<reference evidence="1 2" key="1">
    <citation type="submission" date="2019-08" db="EMBL/GenBank/DDBJ databases">
        <title>Whole genome of Aphis craccivora.</title>
        <authorList>
            <person name="Voronova N.V."/>
            <person name="Shulinski R.S."/>
            <person name="Bandarenka Y.V."/>
            <person name="Zhorov D.G."/>
            <person name="Warner D."/>
        </authorList>
    </citation>
    <scope>NUCLEOTIDE SEQUENCE [LARGE SCALE GENOMIC DNA]</scope>
    <source>
        <strain evidence="1">180601</strain>
        <tissue evidence="1">Whole Body</tissue>
    </source>
</reference>
<comment type="caution">
    <text evidence="1">The sequence shown here is derived from an EMBL/GenBank/DDBJ whole genome shotgun (WGS) entry which is preliminary data.</text>
</comment>
<organism evidence="1 2">
    <name type="scientific">Aphis craccivora</name>
    <name type="common">Cowpea aphid</name>
    <dbReference type="NCBI Taxonomy" id="307492"/>
    <lineage>
        <taxon>Eukaryota</taxon>
        <taxon>Metazoa</taxon>
        <taxon>Ecdysozoa</taxon>
        <taxon>Arthropoda</taxon>
        <taxon>Hexapoda</taxon>
        <taxon>Insecta</taxon>
        <taxon>Pterygota</taxon>
        <taxon>Neoptera</taxon>
        <taxon>Paraneoptera</taxon>
        <taxon>Hemiptera</taxon>
        <taxon>Sternorrhyncha</taxon>
        <taxon>Aphidomorpha</taxon>
        <taxon>Aphidoidea</taxon>
        <taxon>Aphididae</taxon>
        <taxon>Aphidini</taxon>
        <taxon>Aphis</taxon>
        <taxon>Aphis</taxon>
    </lineage>
</organism>
<dbReference type="AlphaFoldDB" id="A0A6G0ZQX5"/>
<accession>A0A6G0ZQX5</accession>
<gene>
    <name evidence="1" type="ORF">FWK35_00000050</name>
</gene>
<sequence length="79" mass="8742">MYICEVPGKDRPNHIQRFSSNYRSKAGDAHSFLLFNIVLEKGIISIQHNGYGIVVGASKFDVLGFVDDSSLIGNSKKKL</sequence>